<dbReference type="GO" id="GO:0005737">
    <property type="term" value="C:cytoplasm"/>
    <property type="evidence" value="ECO:0007669"/>
    <property type="project" value="TreeGrafter"/>
</dbReference>
<dbReference type="SMART" id="SM00478">
    <property type="entry name" value="ENDO3c"/>
    <property type="match status" value="1"/>
</dbReference>
<gene>
    <name evidence="15" type="ORF">BLL52_3663</name>
</gene>
<dbReference type="GO" id="GO:0008270">
    <property type="term" value="F:zinc ion binding"/>
    <property type="evidence" value="ECO:0007669"/>
    <property type="project" value="InterPro"/>
</dbReference>
<keyword evidence="7" id="KW-0227">DNA damage</keyword>
<name>A0A1Q8YA59_9BURK</name>
<dbReference type="EC" id="3.2.2.21" evidence="3"/>
<dbReference type="InterPro" id="IPR004026">
    <property type="entry name" value="Ada_DNA_repair_Zn-bd"/>
</dbReference>
<dbReference type="InterPro" id="IPR035451">
    <property type="entry name" value="Ada-like_dom_sf"/>
</dbReference>
<dbReference type="GO" id="GO:0008168">
    <property type="term" value="F:methyltransferase activity"/>
    <property type="evidence" value="ECO:0007669"/>
    <property type="project" value="UniProtKB-KW"/>
</dbReference>
<evidence type="ECO:0000256" key="1">
    <source>
        <dbReference type="ARBA" id="ARBA00000086"/>
    </source>
</evidence>
<dbReference type="Pfam" id="PF02805">
    <property type="entry name" value="Ada_Zn_binding"/>
    <property type="match status" value="1"/>
</dbReference>
<keyword evidence="10" id="KW-0238">DNA-binding</keyword>
<dbReference type="InterPro" id="IPR009057">
    <property type="entry name" value="Homeodomain-like_sf"/>
</dbReference>
<feature type="domain" description="HTH araC/xylS-type" evidence="14">
    <location>
        <begin position="107"/>
        <end position="205"/>
    </location>
</feature>
<dbReference type="InterPro" id="IPR010316">
    <property type="entry name" value="AlkA_N"/>
</dbReference>
<dbReference type="Gene3D" id="1.10.10.60">
    <property type="entry name" value="Homeodomain-like"/>
    <property type="match status" value="2"/>
</dbReference>
<evidence type="ECO:0000256" key="8">
    <source>
        <dbReference type="ARBA" id="ARBA00022833"/>
    </source>
</evidence>
<dbReference type="SMART" id="SM01009">
    <property type="entry name" value="AlkA_N"/>
    <property type="match status" value="1"/>
</dbReference>
<dbReference type="Gene3D" id="1.10.1670.10">
    <property type="entry name" value="Helix-hairpin-Helix base-excision DNA repair enzymes (C-terminal)"/>
    <property type="match status" value="1"/>
</dbReference>
<evidence type="ECO:0000313" key="15">
    <source>
        <dbReference type="EMBL" id="OLP04847.1"/>
    </source>
</evidence>
<dbReference type="GO" id="GO:0006307">
    <property type="term" value="P:DNA alkylation repair"/>
    <property type="evidence" value="ECO:0007669"/>
    <property type="project" value="TreeGrafter"/>
</dbReference>
<dbReference type="GO" id="GO:0006285">
    <property type="term" value="P:base-excision repair, AP site formation"/>
    <property type="evidence" value="ECO:0007669"/>
    <property type="project" value="TreeGrafter"/>
</dbReference>
<evidence type="ECO:0000256" key="2">
    <source>
        <dbReference type="ARBA" id="ARBA00001947"/>
    </source>
</evidence>
<dbReference type="SUPFAM" id="SSF48150">
    <property type="entry name" value="DNA-glycosylase"/>
    <property type="match status" value="1"/>
</dbReference>
<dbReference type="Pfam" id="PF12833">
    <property type="entry name" value="HTH_18"/>
    <property type="match status" value="1"/>
</dbReference>
<keyword evidence="11" id="KW-0010">Activator</keyword>
<dbReference type="InterPro" id="IPR051912">
    <property type="entry name" value="Alkylbase_DNA_Glycosylase/TA"/>
</dbReference>
<evidence type="ECO:0000259" key="14">
    <source>
        <dbReference type="PROSITE" id="PS01124"/>
    </source>
</evidence>
<dbReference type="SUPFAM" id="SSF55945">
    <property type="entry name" value="TATA-box binding protein-like"/>
    <property type="match status" value="1"/>
</dbReference>
<keyword evidence="8" id="KW-0862">Zinc</keyword>
<dbReference type="SUPFAM" id="SSF57884">
    <property type="entry name" value="Ada DNA repair protein, N-terminal domain (N-Ada 10)"/>
    <property type="match status" value="1"/>
</dbReference>
<dbReference type="GO" id="GO:0032993">
    <property type="term" value="C:protein-DNA complex"/>
    <property type="evidence" value="ECO:0007669"/>
    <property type="project" value="TreeGrafter"/>
</dbReference>
<dbReference type="SMART" id="SM00342">
    <property type="entry name" value="HTH_ARAC"/>
    <property type="match status" value="1"/>
</dbReference>
<dbReference type="InterPro" id="IPR037046">
    <property type="entry name" value="AlkA_N_sf"/>
</dbReference>
<evidence type="ECO:0000256" key="12">
    <source>
        <dbReference type="ARBA" id="ARBA00023163"/>
    </source>
</evidence>
<dbReference type="InterPro" id="IPR011257">
    <property type="entry name" value="DNA_glycosylase"/>
</dbReference>
<keyword evidence="13" id="KW-0234">DNA repair</keyword>
<dbReference type="STRING" id="81479.RA876_12190"/>
<dbReference type="Gene3D" id="1.10.340.30">
    <property type="entry name" value="Hypothetical protein, domain 2"/>
    <property type="match status" value="1"/>
</dbReference>
<organism evidence="15 16">
    <name type="scientific">Rhodoferax antarcticus ANT.BR</name>
    <dbReference type="NCBI Taxonomy" id="1111071"/>
    <lineage>
        <taxon>Bacteria</taxon>
        <taxon>Pseudomonadati</taxon>
        <taxon>Pseudomonadota</taxon>
        <taxon>Betaproteobacteria</taxon>
        <taxon>Burkholderiales</taxon>
        <taxon>Comamonadaceae</taxon>
        <taxon>Rhodoferax</taxon>
    </lineage>
</organism>
<dbReference type="GO" id="GO:0008725">
    <property type="term" value="F:DNA-3-methyladenine glycosylase activity"/>
    <property type="evidence" value="ECO:0007669"/>
    <property type="project" value="TreeGrafter"/>
</dbReference>
<protein>
    <recommendedName>
        <fullName evidence="3">DNA-3-methyladenine glycosylase II</fullName>
        <ecNumber evidence="3">3.2.2.21</ecNumber>
    </recommendedName>
</protein>
<dbReference type="Pfam" id="PF06029">
    <property type="entry name" value="AlkA_N"/>
    <property type="match status" value="1"/>
</dbReference>
<sequence>MTPADATAYDDACHLALKARDARFDGNFFTGVTSTGIYCRPVCRVRTPKRENCRFFAHAALAEQAGFRPCLRCRPELAPASAGRGGATGDKAWSMQDASAILAHQAARLMDAACGAATQPLGVAALAQRLGVSDRHLRRIFEAQLGVSPLRYLQTRRLLCAKQLLTDTRLAAAQVARMSGFASVRRFNAVFAQQYGLNPTQLRRTGSAAPGSDQPSGIDIKLSYRPPYDARAMLAFFAKRQIDGTENVFLSPKRPAFAKTLHLHSGGQSLRGWVFAVFDEPNCRVGLTVSESLTEVLAQVMASVRTLLDLDADPIAINSVLHAHFPQGDGLRLPGALDGFELAVRAVLGQQITVAAARTLCQRLVAQFGESLQTPVAGLNRCFPTPQVLAATSGDELGQLGIVKQRQRALVALAQAVADGTLQLHPGADPTQTHTALLALLALPGIGDWTAQYISMRALAWPDAFVAGDVALQKALGVRHLPNPAQAARAAASAWQPWRSYAVIRAWASLPAVTTPVD</sequence>
<evidence type="ECO:0000256" key="7">
    <source>
        <dbReference type="ARBA" id="ARBA00022763"/>
    </source>
</evidence>
<dbReference type="GO" id="GO:0003700">
    <property type="term" value="F:DNA-binding transcription factor activity"/>
    <property type="evidence" value="ECO:0007669"/>
    <property type="project" value="InterPro"/>
</dbReference>
<dbReference type="InterPro" id="IPR018060">
    <property type="entry name" value="HTH_AraC"/>
</dbReference>
<proteinExistence type="predicted"/>
<evidence type="ECO:0000256" key="3">
    <source>
        <dbReference type="ARBA" id="ARBA00012000"/>
    </source>
</evidence>
<dbReference type="GO" id="GO:0043565">
    <property type="term" value="F:sequence-specific DNA binding"/>
    <property type="evidence" value="ECO:0007669"/>
    <property type="project" value="InterPro"/>
</dbReference>
<dbReference type="SUPFAM" id="SSF46689">
    <property type="entry name" value="Homeodomain-like"/>
    <property type="match status" value="2"/>
</dbReference>
<reference evidence="15 16" key="1">
    <citation type="submission" date="2017-01" db="EMBL/GenBank/DDBJ databases">
        <title>Genome sequence of Rhodoferax antarcticus ANT.BR, a psychrophilic purple nonsulfur bacterium from an Antarctic microbial mat.</title>
        <authorList>
            <person name="Baker J."/>
            <person name="Riester C."/>
            <person name="Skinner B."/>
            <person name="Newell A."/>
            <person name="Swingley W."/>
            <person name="Madigan M."/>
            <person name="Jung D."/>
            <person name="Asao M."/>
            <person name="Chen M."/>
            <person name="Loughlin P."/>
            <person name="Pan H."/>
            <person name="Lin S."/>
            <person name="Li N."/>
            <person name="Shaw J."/>
            <person name="Prado M."/>
            <person name="Sherman C."/>
            <person name="Li X."/>
            <person name="Tang J."/>
            <person name="Blankenship R."/>
            <person name="Zhao T."/>
            <person name="Touchman J."/>
            <person name="Sattley M."/>
        </authorList>
    </citation>
    <scope>NUCLEOTIDE SEQUENCE [LARGE SCALE GENOMIC DNA]</scope>
    <source>
        <strain evidence="15 16">ANT.BR</strain>
    </source>
</reference>
<comment type="catalytic activity">
    <reaction evidence="1">
        <text>Hydrolysis of alkylated DNA, releasing 3-methyladenine, 3-methylguanine, 7-methylguanine and 7-methyladenine.</text>
        <dbReference type="EC" id="3.2.2.21"/>
    </reaction>
</comment>
<keyword evidence="5" id="KW-0808">Transferase</keyword>
<dbReference type="Proteomes" id="UP000185911">
    <property type="component" value="Unassembled WGS sequence"/>
</dbReference>
<dbReference type="EMBL" id="MSYM01000018">
    <property type="protein sequence ID" value="OLP04847.1"/>
    <property type="molecule type" value="Genomic_DNA"/>
</dbReference>
<keyword evidence="4" id="KW-0489">Methyltransferase</keyword>
<keyword evidence="6" id="KW-0479">Metal-binding</keyword>
<dbReference type="Gene3D" id="3.30.310.20">
    <property type="entry name" value="DNA-3-methyladenine glycosylase AlkA, N-terminal domain"/>
    <property type="match status" value="1"/>
</dbReference>
<dbReference type="PANTHER" id="PTHR43003">
    <property type="entry name" value="DNA-3-METHYLADENINE GLYCOSYLASE"/>
    <property type="match status" value="1"/>
</dbReference>
<dbReference type="InterPro" id="IPR023170">
    <property type="entry name" value="HhH_base_excis_C"/>
</dbReference>
<comment type="cofactor">
    <cofactor evidence="2">
        <name>Zn(2+)</name>
        <dbReference type="ChEBI" id="CHEBI:29105"/>
    </cofactor>
</comment>
<dbReference type="RefSeq" id="WP_075587782.1">
    <property type="nucleotide sequence ID" value="NZ_MSYM01000018.1"/>
</dbReference>
<dbReference type="InterPro" id="IPR003265">
    <property type="entry name" value="HhH-GPD_domain"/>
</dbReference>
<evidence type="ECO:0000256" key="5">
    <source>
        <dbReference type="ARBA" id="ARBA00022679"/>
    </source>
</evidence>
<evidence type="ECO:0000256" key="10">
    <source>
        <dbReference type="ARBA" id="ARBA00023125"/>
    </source>
</evidence>
<dbReference type="PROSITE" id="PS01124">
    <property type="entry name" value="HTH_ARAC_FAMILY_2"/>
    <property type="match status" value="1"/>
</dbReference>
<evidence type="ECO:0000256" key="4">
    <source>
        <dbReference type="ARBA" id="ARBA00022603"/>
    </source>
</evidence>
<evidence type="ECO:0000313" key="16">
    <source>
        <dbReference type="Proteomes" id="UP000185911"/>
    </source>
</evidence>
<keyword evidence="9" id="KW-0805">Transcription regulation</keyword>
<dbReference type="GO" id="GO:0032259">
    <property type="term" value="P:methylation"/>
    <property type="evidence" value="ECO:0007669"/>
    <property type="project" value="UniProtKB-KW"/>
</dbReference>
<accession>A0A1Q8YA59</accession>
<dbReference type="Gene3D" id="3.40.10.10">
    <property type="entry name" value="DNA Methylphosphotriester Repair Domain"/>
    <property type="match status" value="1"/>
</dbReference>
<evidence type="ECO:0000256" key="9">
    <source>
        <dbReference type="ARBA" id="ARBA00023015"/>
    </source>
</evidence>
<evidence type="ECO:0000256" key="6">
    <source>
        <dbReference type="ARBA" id="ARBA00022723"/>
    </source>
</evidence>
<dbReference type="AlphaFoldDB" id="A0A1Q8YA59"/>
<dbReference type="GO" id="GO:0032131">
    <property type="term" value="F:alkylated DNA binding"/>
    <property type="evidence" value="ECO:0007669"/>
    <property type="project" value="TreeGrafter"/>
</dbReference>
<dbReference type="GO" id="GO:0043916">
    <property type="term" value="F:DNA-7-methylguanine glycosylase activity"/>
    <property type="evidence" value="ECO:0007669"/>
    <property type="project" value="TreeGrafter"/>
</dbReference>
<dbReference type="Pfam" id="PF00730">
    <property type="entry name" value="HhH-GPD"/>
    <property type="match status" value="1"/>
</dbReference>
<keyword evidence="16" id="KW-1185">Reference proteome</keyword>
<dbReference type="FunFam" id="3.40.10.10:FF:000001">
    <property type="entry name" value="DNA-3-methyladenine glycosylase 2"/>
    <property type="match status" value="1"/>
</dbReference>
<evidence type="ECO:0000256" key="13">
    <source>
        <dbReference type="ARBA" id="ARBA00023204"/>
    </source>
</evidence>
<dbReference type="PANTHER" id="PTHR43003:SF13">
    <property type="entry name" value="DNA-3-METHYLADENINE GLYCOSYLASE 2"/>
    <property type="match status" value="1"/>
</dbReference>
<comment type="caution">
    <text evidence="15">The sequence shown here is derived from an EMBL/GenBank/DDBJ whole genome shotgun (WGS) entry which is preliminary data.</text>
</comment>
<keyword evidence="12" id="KW-0804">Transcription</keyword>
<evidence type="ECO:0000256" key="11">
    <source>
        <dbReference type="ARBA" id="ARBA00023159"/>
    </source>
</evidence>